<dbReference type="PROSITE" id="PS50943">
    <property type="entry name" value="HTH_CROC1"/>
    <property type="match status" value="1"/>
</dbReference>
<dbReference type="PATRIC" id="fig|1629550.3.peg.1521"/>
<evidence type="ECO:0000313" key="4">
    <source>
        <dbReference type="Proteomes" id="UP000034407"/>
    </source>
</evidence>
<dbReference type="CDD" id="cd00093">
    <property type="entry name" value="HTH_XRE"/>
    <property type="match status" value="1"/>
</dbReference>
<dbReference type="EMBL" id="LBBT01000215">
    <property type="protein sequence ID" value="KKY01117.1"/>
    <property type="molecule type" value="Genomic_DNA"/>
</dbReference>
<dbReference type="Gene3D" id="1.10.260.40">
    <property type="entry name" value="lambda repressor-like DNA-binding domains"/>
    <property type="match status" value="1"/>
</dbReference>
<dbReference type="PANTHER" id="PTHR46558:SF11">
    <property type="entry name" value="HTH-TYPE TRANSCRIPTIONAL REGULATOR XRE"/>
    <property type="match status" value="1"/>
</dbReference>
<protein>
    <submittedName>
        <fullName evidence="3">Transcriptional regulator</fullName>
    </submittedName>
</protein>
<dbReference type="Pfam" id="PF01381">
    <property type="entry name" value="HTH_3"/>
    <property type="match status" value="1"/>
</dbReference>
<keyword evidence="1" id="KW-0238">DNA-binding</keyword>
<dbReference type="SMART" id="SM00530">
    <property type="entry name" value="HTH_XRE"/>
    <property type="match status" value="1"/>
</dbReference>
<dbReference type="PANTHER" id="PTHR46558">
    <property type="entry name" value="TRACRIPTIONAL REGULATORY PROTEIN-RELATED-RELATED"/>
    <property type="match status" value="1"/>
</dbReference>
<dbReference type="SUPFAM" id="SSF47413">
    <property type="entry name" value="lambda repressor-like DNA-binding domains"/>
    <property type="match status" value="1"/>
</dbReference>
<dbReference type="InterPro" id="IPR010982">
    <property type="entry name" value="Lambda_DNA-bd_dom_sf"/>
</dbReference>
<evidence type="ECO:0000259" key="2">
    <source>
        <dbReference type="PROSITE" id="PS50943"/>
    </source>
</evidence>
<dbReference type="Gene3D" id="1.25.40.10">
    <property type="entry name" value="Tetratricopeptide repeat domain"/>
    <property type="match status" value="1"/>
</dbReference>
<dbReference type="GO" id="GO:0003677">
    <property type="term" value="F:DNA binding"/>
    <property type="evidence" value="ECO:0007669"/>
    <property type="project" value="UniProtKB-KW"/>
</dbReference>
<accession>A0A0M3DIA2</accession>
<sequence length="343" mass="39749">MKISEVIRHYRKKENLTQEQVANYLNISAPAVNKWEKETSYPDITLLAPLARVLKIDINTLLSFNEDLTDVEVENFVEEVVQISEKYGYEKAFEKGCNLIKQYPSCDELIYWVSLALRIELLVSKIEGKDKYEKNIIDWLQLVAASSKEKIASMAKLLLSVIYKEKKEYGKAQEILDKIPDIEVDKTFQQASLFKSSGKIDDAYAVCEGMLLKNAHDTLNVLIFIISMLCEENKFSEAEEYLESVKKHVEAFDLGTYHKYPLELLLAKEKQDKERIIESIVNMVNEAGSMDDSLKSKLYKHRNTNEDNEKSEDWYRSLVVELIKKDNTLDFVKNDSRIKFLLN</sequence>
<comment type="caution">
    <text evidence="3">The sequence shown here is derived from an EMBL/GenBank/DDBJ whole genome shotgun (WGS) entry which is preliminary data.</text>
</comment>
<reference evidence="3 4" key="1">
    <citation type="submission" date="2015-04" db="EMBL/GenBank/DDBJ databases">
        <title>Microcin producing Clostridium sp. JC272T.</title>
        <authorList>
            <person name="Jyothsna T."/>
            <person name="Sasikala C."/>
            <person name="Ramana C."/>
        </authorList>
    </citation>
    <scope>NUCLEOTIDE SEQUENCE [LARGE SCALE GENOMIC DNA]</scope>
    <source>
        <strain evidence="3 4">JC272</strain>
    </source>
</reference>
<name>A0A0M3DIA2_9FIRM</name>
<evidence type="ECO:0000256" key="1">
    <source>
        <dbReference type="ARBA" id="ARBA00023125"/>
    </source>
</evidence>
<dbReference type="Proteomes" id="UP000034407">
    <property type="component" value="Unassembled WGS sequence"/>
</dbReference>
<keyword evidence="4" id="KW-1185">Reference proteome</keyword>
<dbReference type="RefSeq" id="WP_046823202.1">
    <property type="nucleotide sequence ID" value="NZ_JBCLWQ010000002.1"/>
</dbReference>
<dbReference type="AlphaFoldDB" id="A0A0M3DIA2"/>
<evidence type="ECO:0000313" key="3">
    <source>
        <dbReference type="EMBL" id="KKY01117.1"/>
    </source>
</evidence>
<dbReference type="OrthoDB" id="9812495at2"/>
<dbReference type="InterPro" id="IPR011990">
    <property type="entry name" value="TPR-like_helical_dom_sf"/>
</dbReference>
<gene>
    <name evidence="3" type="ORF">VN21_10355</name>
</gene>
<proteinExistence type="predicted"/>
<dbReference type="InterPro" id="IPR001387">
    <property type="entry name" value="Cro/C1-type_HTH"/>
</dbReference>
<feature type="domain" description="HTH cro/C1-type" evidence="2">
    <location>
        <begin position="7"/>
        <end position="61"/>
    </location>
</feature>
<organism evidence="3 4">
    <name type="scientific">Paraclostridium benzoelyticum</name>
    <dbReference type="NCBI Taxonomy" id="1629550"/>
    <lineage>
        <taxon>Bacteria</taxon>
        <taxon>Bacillati</taxon>
        <taxon>Bacillota</taxon>
        <taxon>Clostridia</taxon>
        <taxon>Peptostreptococcales</taxon>
        <taxon>Peptostreptococcaceae</taxon>
        <taxon>Paraclostridium</taxon>
    </lineage>
</organism>